<feature type="chain" id="PRO_5005293491" evidence="2">
    <location>
        <begin position="18"/>
        <end position="96"/>
    </location>
</feature>
<sequence length="96" mass="9500">MISAALLALVSLSSPFAAPAPAPAPAPAAYAGETIAAMKGHPTPARSSAARSAAPAVCHPDPSKGRACRHVIVQAEQAERATVAVADGGAAREHAR</sequence>
<keyword evidence="4" id="KW-1185">Reference proteome</keyword>
<dbReference type="AlphaFoldDB" id="A0A0J8AEP8"/>
<feature type="compositionally biased region" description="Low complexity" evidence="1">
    <location>
        <begin position="44"/>
        <end position="56"/>
    </location>
</feature>
<dbReference type="OrthoDB" id="7511056at2"/>
<gene>
    <name evidence="3" type="ORF">V474_22410</name>
</gene>
<evidence type="ECO:0000313" key="3">
    <source>
        <dbReference type="EMBL" id="KMS53470.1"/>
    </source>
</evidence>
<evidence type="ECO:0000256" key="1">
    <source>
        <dbReference type="SAM" id="MobiDB-lite"/>
    </source>
</evidence>
<dbReference type="Proteomes" id="UP000052268">
    <property type="component" value="Unassembled WGS sequence"/>
</dbReference>
<evidence type="ECO:0000313" key="4">
    <source>
        <dbReference type="Proteomes" id="UP000052268"/>
    </source>
</evidence>
<accession>A0A0J8AEP8</accession>
<evidence type="ECO:0000256" key="2">
    <source>
        <dbReference type="SAM" id="SignalP"/>
    </source>
</evidence>
<dbReference type="RefSeq" id="WP_059152425.1">
    <property type="nucleotide sequence ID" value="NZ_KQ130455.1"/>
</dbReference>
<feature type="signal peptide" evidence="2">
    <location>
        <begin position="1"/>
        <end position="17"/>
    </location>
</feature>
<reference evidence="3 4" key="1">
    <citation type="journal article" date="2015" name="G3 (Bethesda)">
        <title>Insights into Ongoing Evolution of the Hexachlorocyclohexane Catabolic Pathway from Comparative Genomics of Ten Sphingomonadaceae Strains.</title>
        <authorList>
            <person name="Pearce S.L."/>
            <person name="Oakeshott J.G."/>
            <person name="Pandey G."/>
        </authorList>
    </citation>
    <scope>NUCLEOTIDE SEQUENCE [LARGE SCALE GENOMIC DNA]</scope>
    <source>
        <strain evidence="3 4">LL02</strain>
    </source>
</reference>
<keyword evidence="2" id="KW-0732">Signal</keyword>
<feature type="region of interest" description="Disordered" evidence="1">
    <location>
        <begin position="39"/>
        <end position="64"/>
    </location>
</feature>
<protein>
    <submittedName>
        <fullName evidence="3">Uncharacterized protein</fullName>
    </submittedName>
</protein>
<comment type="caution">
    <text evidence="3">The sequence shown here is derived from an EMBL/GenBank/DDBJ whole genome shotgun (WGS) entry which is preliminary data.</text>
</comment>
<dbReference type="EMBL" id="JACU01000007">
    <property type="protein sequence ID" value="KMS53470.1"/>
    <property type="molecule type" value="Genomic_DNA"/>
</dbReference>
<name>A0A0J8AEP8_9SPHN</name>
<organism evidence="3 4">
    <name type="scientific">Novosphingobium barchaimii LL02</name>
    <dbReference type="NCBI Taxonomy" id="1114963"/>
    <lineage>
        <taxon>Bacteria</taxon>
        <taxon>Pseudomonadati</taxon>
        <taxon>Pseudomonadota</taxon>
        <taxon>Alphaproteobacteria</taxon>
        <taxon>Sphingomonadales</taxon>
        <taxon>Sphingomonadaceae</taxon>
        <taxon>Novosphingobium</taxon>
    </lineage>
</organism>
<proteinExistence type="predicted"/>
<dbReference type="PATRIC" id="fig|1114963.3.peg.3323"/>